<dbReference type="Pfam" id="PF17802">
    <property type="entry name" value="SpaA"/>
    <property type="match status" value="1"/>
</dbReference>
<evidence type="ECO:0000259" key="8">
    <source>
        <dbReference type="Pfam" id="PF05737"/>
    </source>
</evidence>
<reference evidence="12" key="1">
    <citation type="submission" date="2023-11" db="EMBL/GenBank/DDBJ databases">
        <title>Genome Sequence of Bacillus pseudomycoides stain BUPM19.</title>
        <authorList>
            <person name="Farhat A."/>
        </authorList>
    </citation>
    <scope>NUCLEOTIDE SEQUENCE [LARGE SCALE GENOMIC DNA]</scope>
    <source>
        <strain evidence="12">BUPM19</strain>
    </source>
</reference>
<feature type="domain" description="CNA-B" evidence="9">
    <location>
        <begin position="705"/>
        <end position="790"/>
    </location>
</feature>
<keyword evidence="7" id="KW-1133">Transmembrane helix</keyword>
<dbReference type="RefSeq" id="WP_374219350.1">
    <property type="nucleotide sequence ID" value="NZ_JAXOVW010000103.1"/>
</dbReference>
<evidence type="ECO:0000313" key="12">
    <source>
        <dbReference type="Proteomes" id="UP001291930"/>
    </source>
</evidence>
<dbReference type="Pfam" id="PF05737">
    <property type="entry name" value="Collagen_bind"/>
    <property type="match status" value="1"/>
</dbReference>
<keyword evidence="3" id="KW-0964">Secreted</keyword>
<feature type="domain" description="CNA-B" evidence="9">
    <location>
        <begin position="894"/>
        <end position="979"/>
    </location>
</feature>
<dbReference type="Gene3D" id="2.60.40.10">
    <property type="entry name" value="Immunoglobulins"/>
    <property type="match status" value="1"/>
</dbReference>
<keyword evidence="2" id="KW-0134">Cell wall</keyword>
<feature type="domain" description="CNA-B" evidence="9">
    <location>
        <begin position="516"/>
        <end position="601"/>
    </location>
</feature>
<dbReference type="SUPFAM" id="SSF49401">
    <property type="entry name" value="Bacterial adhesins"/>
    <property type="match status" value="2"/>
</dbReference>
<feature type="domain" description="CNA-B" evidence="9">
    <location>
        <begin position="422"/>
        <end position="507"/>
    </location>
</feature>
<keyword evidence="4" id="KW-0732">Signal</keyword>
<name>A0ABU5K417_9BACI</name>
<sequence length="1447" mass="164300">MYLKRITSIFSIIMILMFTIGQSLLPIIANAQELNTLGLVDSFKIDKTDLQYGERTQITVNFSEKDGIELQPGDTLTLTMPPELKGFNGTIQLDDYGTCKVTAGTVVCTFNDKVDTHQNINGFFTFNVQATNVATDETKEVETNLGTNLDKQTVTITGPSSGGGTDPGEGPFFYKVGDIQPDNTDEVRWFLNVNYNKAKLNTDIILSDSLQEGQTLNKDSFYIYVNDKAYLSLTDFENQGYGKVTFTSDNSFKFVFNKDKASGNKFGIGYTATITDAGKKQEFFKNDYTIEYQVENKEPVVDSNSAKVENITSNGGAEGNEIPKGTLKIVKYIEGNEDKVIPNVSFKLYKESGEQVGGEYKTNDKGIIETPKLPPGKYYVQEVSAPDYIDFDPQTKVEFEVKSDAENGVELLIPNKVKTTSVSGTKIWDDNNNKFGKRPESITVQLLQNGTEFKTQEVNAGTEGKWNFSFKDLPKYDEQGNEYKYTVGEVKVEGYETKVDGTTITNTYKNTEATEISGKKVWEDYNNKFKTRPESITVQLLQNEKEFKTQEVKADQEGNWNFSFKDLPKYDEQGNEYKYTVGEVKVEGYETKVDGTTITNTYKNTEATEISGKKAWDDYNNKFGKRPESITVQLLQNDKEFKTQEVKGDKAVNNWNFSFKDLPKYDEQGNEYKYTVGEVKVDGYETKVEGTTITNTYKNTEATEISGKKVWEDYDNKFKTRPESITVQLLQNEKEFKTQEVKADQEGNWNFSFKDLPKYDEKGNEYNYALSEVKVDGYETKVEGTTITNTYKNTEATEISGKKVWEDYDNKFDTRPESITVQLLQNDKEFKTQEVKGDKVVNNWSFSFKDLPKYDEQGNEYKYTVGEVKVDGYETKVEGTTITNTYKNTEATEISGKKIWDDYDNKFKTRPESITVKLLQNEKEFKTQEVKADQEGNWNFSFKDLPKYDEQGNEYKYTVGEVKVDGYETKVEGTTITNTYKNTETTEINGKKTWNDNNASDRPESIKVDLYQNGKVIDTKEVSVTTNWKYTFEKLQAYDANGVAYKYEVKEQPVDGYQTEVKGYDITNTKVGQTKVEGTKTWKDDNATGRPTMIKVDLLQNGQVIATQEVSEATGWKYEFKDLAAYDAEGKAYKYEVKEQLVDGYESKVNGYDITNTKVGQTKVEGTKTWKDDNTKERPNMIKVDLLQNGKVIATQEVSEATGWKYAFTDLAAYDADGKAYKYEVKEQKVDGYQTEVNGYDITNTKVGQTKVEGTKTWKDDNSSDRPTMIKVDLLQNGEVIATQEVSKASDWKYEFKDLAAYDAEGKAYKYEVKEQPVDGYQTEVNGYDITNTKVSQTKVEGTKTWKDGNGEGRPEMIKVDLLQNGQVIATQEVSEATGWKYAFTDLAAYDADGKAYKYEVKEHAVDGYQTEVHGYDIKNTKVGQTKVEGTKTWKDDNAKDRPKTIK</sequence>
<dbReference type="InterPro" id="IPR008966">
    <property type="entry name" value="Adhesion_dom_sf"/>
</dbReference>
<feature type="domain" description="Collagen binding" evidence="8">
    <location>
        <begin position="171"/>
        <end position="293"/>
    </location>
</feature>
<keyword evidence="5" id="KW-0572">Peptidoglycan-anchor</keyword>
<feature type="domain" description="CNA-B" evidence="9">
    <location>
        <begin position="1164"/>
        <end position="1245"/>
    </location>
</feature>
<feature type="transmembrane region" description="Helical" evidence="7">
    <location>
        <begin position="7"/>
        <end position="29"/>
    </location>
</feature>
<feature type="domain" description="CNA-B" evidence="9">
    <location>
        <begin position="610"/>
        <end position="696"/>
    </location>
</feature>
<keyword evidence="7" id="KW-0472">Membrane</keyword>
<dbReference type="Proteomes" id="UP001291930">
    <property type="component" value="Unassembled WGS sequence"/>
</dbReference>
<evidence type="ECO:0000256" key="3">
    <source>
        <dbReference type="ARBA" id="ARBA00022525"/>
    </source>
</evidence>
<gene>
    <name evidence="11" type="ORF">U2I54_24080</name>
</gene>
<dbReference type="Gene3D" id="2.60.40.1280">
    <property type="match status" value="1"/>
</dbReference>
<dbReference type="InterPro" id="IPR013783">
    <property type="entry name" value="Ig-like_fold"/>
</dbReference>
<feature type="domain" description="CNA-B" evidence="9">
    <location>
        <begin position="1076"/>
        <end position="1157"/>
    </location>
</feature>
<evidence type="ECO:0000256" key="1">
    <source>
        <dbReference type="ARBA" id="ARBA00004191"/>
    </source>
</evidence>
<comment type="caution">
    <text evidence="11">The sequence shown here is derived from an EMBL/GenBank/DDBJ whole genome shotgun (WGS) entry which is preliminary data.</text>
</comment>
<evidence type="ECO:0000256" key="4">
    <source>
        <dbReference type="ARBA" id="ARBA00022729"/>
    </source>
</evidence>
<evidence type="ECO:0000256" key="2">
    <source>
        <dbReference type="ARBA" id="ARBA00022512"/>
    </source>
</evidence>
<dbReference type="Gene3D" id="2.60.40.1140">
    <property type="entry name" value="Collagen-binding surface protein Cna, B-type domain"/>
    <property type="match status" value="11"/>
</dbReference>
<dbReference type="InterPro" id="IPR008456">
    <property type="entry name" value="Collagen-bd_dom"/>
</dbReference>
<evidence type="ECO:0000256" key="5">
    <source>
        <dbReference type="ARBA" id="ARBA00023088"/>
    </source>
</evidence>
<dbReference type="CDD" id="cd00222">
    <property type="entry name" value="CollagenBindB"/>
    <property type="match status" value="11"/>
</dbReference>
<evidence type="ECO:0000259" key="9">
    <source>
        <dbReference type="Pfam" id="PF05738"/>
    </source>
</evidence>
<feature type="domain" description="CNA-B" evidence="9">
    <location>
        <begin position="799"/>
        <end position="885"/>
    </location>
</feature>
<comment type="subcellular location">
    <subcellularLocation>
        <location evidence="1">Secreted</location>
        <location evidence="1">Cell wall</location>
    </subcellularLocation>
</comment>
<evidence type="ECO:0000259" key="10">
    <source>
        <dbReference type="Pfam" id="PF17802"/>
    </source>
</evidence>
<feature type="non-terminal residue" evidence="11">
    <location>
        <position position="1447"/>
    </location>
</feature>
<dbReference type="SUPFAM" id="SSF49478">
    <property type="entry name" value="Cna protein B-type domain"/>
    <property type="match status" value="12"/>
</dbReference>
<dbReference type="InterPro" id="IPR011252">
    <property type="entry name" value="Fibrogen-bd_dom1"/>
</dbReference>
<dbReference type="Pfam" id="PF05738">
    <property type="entry name" value="Cna_B"/>
    <property type="match status" value="11"/>
</dbReference>
<feature type="compositionally biased region" description="Basic and acidic residues" evidence="6">
    <location>
        <begin position="1429"/>
        <end position="1447"/>
    </location>
</feature>
<feature type="domain" description="CNA-B" evidence="9">
    <location>
        <begin position="1340"/>
        <end position="1421"/>
    </location>
</feature>
<dbReference type="InterPro" id="IPR041033">
    <property type="entry name" value="SpaA_PFL_dom_1"/>
</dbReference>
<organism evidence="11 12">
    <name type="scientific">Bacillus bingmayongensis</name>
    <dbReference type="NCBI Taxonomy" id="1150157"/>
    <lineage>
        <taxon>Bacteria</taxon>
        <taxon>Bacillati</taxon>
        <taxon>Bacillota</taxon>
        <taxon>Bacilli</taxon>
        <taxon>Bacillales</taxon>
        <taxon>Bacillaceae</taxon>
        <taxon>Bacillus</taxon>
    </lineage>
</organism>
<proteinExistence type="predicted"/>
<accession>A0ABU5K417</accession>
<dbReference type="Gene3D" id="2.60.40.740">
    <property type="match status" value="1"/>
</dbReference>
<feature type="region of interest" description="Disordered" evidence="6">
    <location>
        <begin position="1427"/>
        <end position="1447"/>
    </location>
</feature>
<evidence type="ECO:0000256" key="7">
    <source>
        <dbReference type="SAM" id="Phobius"/>
    </source>
</evidence>
<dbReference type="InterPro" id="IPR008454">
    <property type="entry name" value="Collagen-bd_Cna-like_B-typ_dom"/>
</dbReference>
<feature type="domain" description="CNA-B" evidence="9">
    <location>
        <begin position="988"/>
        <end position="1069"/>
    </location>
</feature>
<keyword evidence="12" id="KW-1185">Reference proteome</keyword>
<evidence type="ECO:0000313" key="11">
    <source>
        <dbReference type="EMBL" id="MDZ5610046.1"/>
    </source>
</evidence>
<dbReference type="EMBL" id="JAXOVW010000103">
    <property type="protein sequence ID" value="MDZ5610046.1"/>
    <property type="molecule type" value="Genomic_DNA"/>
</dbReference>
<evidence type="ECO:0000256" key="6">
    <source>
        <dbReference type="SAM" id="MobiDB-lite"/>
    </source>
</evidence>
<feature type="domain" description="CNA-B" evidence="9">
    <location>
        <begin position="1252"/>
        <end position="1333"/>
    </location>
</feature>
<keyword evidence="7" id="KW-0812">Transmembrane</keyword>
<feature type="domain" description="SpaA-like prealbumin fold" evidence="10">
    <location>
        <begin position="330"/>
        <end position="405"/>
    </location>
</feature>
<protein>
    <submittedName>
        <fullName evidence="11">Cna B-type domain-containing protein</fullName>
    </submittedName>
</protein>